<dbReference type="OrthoDB" id="9785673at2"/>
<dbReference type="InterPro" id="IPR001537">
    <property type="entry name" value="SpoU_MeTrfase"/>
</dbReference>
<comment type="similarity">
    <text evidence="1">Belongs to the class IV-like SAM-binding methyltransferase superfamily. RNA methyltransferase TrmH family.</text>
</comment>
<dbReference type="NCBIfam" id="TIGR00186">
    <property type="entry name" value="rRNA_methyl_3"/>
    <property type="match status" value="1"/>
</dbReference>
<dbReference type="FunFam" id="3.40.1280.10:FF:000015">
    <property type="entry name" value="Putative tRNA/rRNA methyltransferase"/>
    <property type="match status" value="1"/>
</dbReference>
<dbReference type="EMBL" id="CP026948">
    <property type="protein sequence ID" value="AWB84640.1"/>
    <property type="molecule type" value="Genomic_DNA"/>
</dbReference>
<sequence>MAKPYQRPDVMKTKKKGATKGSGGQRRRGLEGKKSTPKAEDRVYHAAHKRKLERQRRDSGRHEREKADLVVGRNPVVECLHAKVPAEALYVALGTAHDDRLSEAVTLANSKGLPIHEVPRHDLDTMTGNGMHQGIGLKIQPYKYADVFDLIAGVKDRGETGMFVVLDNITDPRNLGAVIRSTAAFGGHGVIIPERRSAQVTGVAWRTSAGTAARLPVAKATNLTRTIKEFNDNGYVVVGLDAGGEHTLDTFDGGADPVVIVVGSEGKGISRLVRENCDVIMSIPTAGWVESLNASVAAGVVLSEFARQRRAAAGRADTAGS</sequence>
<dbReference type="KEGG" id="clia:C3E79_09285"/>
<protein>
    <submittedName>
        <fullName evidence="5">23S rRNA (Guanosine(2251)-2'-O)-methyltransferase RlmB</fullName>
    </submittedName>
</protein>
<dbReference type="GO" id="GO:0032259">
    <property type="term" value="P:methylation"/>
    <property type="evidence" value="ECO:0007669"/>
    <property type="project" value="UniProtKB-KW"/>
</dbReference>
<evidence type="ECO:0000256" key="3">
    <source>
        <dbReference type="ARBA" id="ARBA00022679"/>
    </source>
</evidence>
<name>A0A2S0WFV9_9CORY</name>
<dbReference type="InterPro" id="IPR029028">
    <property type="entry name" value="Alpha/beta_knot_MTases"/>
</dbReference>
<proteinExistence type="inferred from homology"/>
<dbReference type="Pfam" id="PF00588">
    <property type="entry name" value="SpoU_methylase"/>
    <property type="match status" value="1"/>
</dbReference>
<dbReference type="RefSeq" id="WP_108404648.1">
    <property type="nucleotide sequence ID" value="NZ_CP026948.1"/>
</dbReference>
<dbReference type="SUPFAM" id="SSF55315">
    <property type="entry name" value="L30e-like"/>
    <property type="match status" value="1"/>
</dbReference>
<reference evidence="6" key="1">
    <citation type="submission" date="2018-01" db="EMBL/GenBank/DDBJ databases">
        <authorList>
            <person name="Li J."/>
        </authorList>
    </citation>
    <scope>NUCLEOTIDE SEQUENCE [LARGE SCALE GENOMIC DNA]</scope>
    <source>
        <strain evidence="6">2184</strain>
    </source>
</reference>
<evidence type="ECO:0000313" key="6">
    <source>
        <dbReference type="Proteomes" id="UP000244754"/>
    </source>
</evidence>
<dbReference type="Gene3D" id="3.40.1280.10">
    <property type="match status" value="1"/>
</dbReference>
<dbReference type="AlphaFoldDB" id="A0A2S0WFV9"/>
<dbReference type="CDD" id="cd18103">
    <property type="entry name" value="SpoU-like_RlmB"/>
    <property type="match status" value="1"/>
</dbReference>
<dbReference type="GO" id="GO:0008173">
    <property type="term" value="F:RNA methyltransferase activity"/>
    <property type="evidence" value="ECO:0007669"/>
    <property type="project" value="InterPro"/>
</dbReference>
<keyword evidence="3 5" id="KW-0808">Transferase</keyword>
<dbReference type="InterPro" id="IPR004441">
    <property type="entry name" value="rRNA_MeTrfase_TrmH"/>
</dbReference>
<feature type="compositionally biased region" description="Basic residues" evidence="4">
    <location>
        <begin position="45"/>
        <end position="54"/>
    </location>
</feature>
<dbReference type="SUPFAM" id="SSF75217">
    <property type="entry name" value="alpha/beta knot"/>
    <property type="match status" value="1"/>
</dbReference>
<evidence type="ECO:0000313" key="5">
    <source>
        <dbReference type="EMBL" id="AWB84640.1"/>
    </source>
</evidence>
<feature type="compositionally biased region" description="Basic and acidic residues" evidence="4">
    <location>
        <begin position="28"/>
        <end position="44"/>
    </location>
</feature>
<feature type="compositionally biased region" description="Basic and acidic residues" evidence="4">
    <location>
        <begin position="55"/>
        <end position="67"/>
    </location>
</feature>
<dbReference type="PANTHER" id="PTHR46429:SF1">
    <property type="entry name" value="23S RRNA (GUANOSINE-2'-O-)-METHYLTRANSFERASE RLMB"/>
    <property type="match status" value="1"/>
</dbReference>
<dbReference type="PANTHER" id="PTHR46429">
    <property type="entry name" value="23S RRNA (GUANOSINE-2'-O-)-METHYLTRANSFERASE RLMB"/>
    <property type="match status" value="1"/>
</dbReference>
<accession>A0A2S0WFV9</accession>
<dbReference type="Gene3D" id="3.30.1330.30">
    <property type="match status" value="1"/>
</dbReference>
<dbReference type="GO" id="GO:0005829">
    <property type="term" value="C:cytosol"/>
    <property type="evidence" value="ECO:0007669"/>
    <property type="project" value="TreeGrafter"/>
</dbReference>
<dbReference type="GO" id="GO:0006396">
    <property type="term" value="P:RNA processing"/>
    <property type="evidence" value="ECO:0007669"/>
    <property type="project" value="InterPro"/>
</dbReference>
<evidence type="ECO:0000256" key="1">
    <source>
        <dbReference type="ARBA" id="ARBA00007228"/>
    </source>
</evidence>
<keyword evidence="2 5" id="KW-0489">Methyltransferase</keyword>
<dbReference type="Pfam" id="PF08032">
    <property type="entry name" value="SpoU_sub_bind"/>
    <property type="match status" value="1"/>
</dbReference>
<keyword evidence="6" id="KW-1185">Reference proteome</keyword>
<evidence type="ECO:0000256" key="2">
    <source>
        <dbReference type="ARBA" id="ARBA00022603"/>
    </source>
</evidence>
<dbReference type="InterPro" id="IPR013123">
    <property type="entry name" value="SpoU_subst-bd"/>
</dbReference>
<evidence type="ECO:0000256" key="4">
    <source>
        <dbReference type="SAM" id="MobiDB-lite"/>
    </source>
</evidence>
<dbReference type="GO" id="GO:0003723">
    <property type="term" value="F:RNA binding"/>
    <property type="evidence" value="ECO:0007669"/>
    <property type="project" value="InterPro"/>
</dbReference>
<gene>
    <name evidence="5" type="ORF">C3E79_09285</name>
</gene>
<dbReference type="SMART" id="SM00967">
    <property type="entry name" value="SpoU_sub_bind"/>
    <property type="match status" value="1"/>
</dbReference>
<organism evidence="5 6">
    <name type="scientific">Corynebacterium liangguodongii</name>
    <dbReference type="NCBI Taxonomy" id="2079535"/>
    <lineage>
        <taxon>Bacteria</taxon>
        <taxon>Bacillati</taxon>
        <taxon>Actinomycetota</taxon>
        <taxon>Actinomycetes</taxon>
        <taxon>Mycobacteriales</taxon>
        <taxon>Corynebacteriaceae</taxon>
        <taxon>Corynebacterium</taxon>
    </lineage>
</organism>
<feature type="region of interest" description="Disordered" evidence="4">
    <location>
        <begin position="1"/>
        <end position="67"/>
    </location>
</feature>
<dbReference type="Proteomes" id="UP000244754">
    <property type="component" value="Chromosome"/>
</dbReference>
<dbReference type="InterPro" id="IPR029064">
    <property type="entry name" value="Ribosomal_eL30-like_sf"/>
</dbReference>
<dbReference type="InterPro" id="IPR029026">
    <property type="entry name" value="tRNA_m1G_MTases_N"/>
</dbReference>